<dbReference type="InterPro" id="IPR036392">
    <property type="entry name" value="PLAT/LH2_dom_sf"/>
</dbReference>
<dbReference type="Pfam" id="PF06136">
    <property type="entry name" value="SOK"/>
    <property type="match status" value="1"/>
</dbReference>
<evidence type="ECO:0000256" key="7">
    <source>
        <dbReference type="ARBA" id="ARBA00024211"/>
    </source>
</evidence>
<protein>
    <recommendedName>
        <fullName evidence="10">SOSEKI DIX-like domain-containing protein</fullName>
    </recommendedName>
</protein>
<dbReference type="InterPro" id="IPR048351">
    <property type="entry name" value="SOK_DIX"/>
</dbReference>
<evidence type="ECO:0000256" key="1">
    <source>
        <dbReference type="ARBA" id="ARBA00004413"/>
    </source>
</evidence>
<gene>
    <name evidence="11" type="ORF">KSP40_PGU020449</name>
</gene>
<evidence type="ECO:0000256" key="3">
    <source>
        <dbReference type="ARBA" id="ARBA00022475"/>
    </source>
</evidence>
<keyword evidence="4" id="KW-0132">Cell division</keyword>
<dbReference type="SUPFAM" id="SSF49723">
    <property type="entry name" value="Lipase/lipooxygenase domain (PLAT/LH2 domain)"/>
    <property type="match status" value="1"/>
</dbReference>
<evidence type="ECO:0000259" key="10">
    <source>
        <dbReference type="Pfam" id="PF06136"/>
    </source>
</evidence>
<evidence type="ECO:0000256" key="2">
    <source>
        <dbReference type="ARBA" id="ARBA00022473"/>
    </source>
</evidence>
<feature type="compositionally biased region" description="Low complexity" evidence="9">
    <location>
        <begin position="323"/>
        <end position="336"/>
    </location>
</feature>
<dbReference type="EMBL" id="JBBWWR010000011">
    <property type="protein sequence ID" value="KAK8959851.1"/>
    <property type="molecule type" value="Genomic_DNA"/>
</dbReference>
<feature type="domain" description="SOSEKI DIX-like" evidence="10">
    <location>
        <begin position="28"/>
        <end position="115"/>
    </location>
</feature>
<evidence type="ECO:0000256" key="5">
    <source>
        <dbReference type="ARBA" id="ARBA00023136"/>
    </source>
</evidence>
<dbReference type="PANTHER" id="PTHR31083:SF4">
    <property type="entry name" value="PROTEIN SOSEKI 4-RELATED"/>
    <property type="match status" value="1"/>
</dbReference>
<comment type="caution">
    <text evidence="11">The sequence shown here is derived from an EMBL/GenBank/DDBJ whole genome shotgun (WGS) entry which is preliminary data.</text>
</comment>
<organism evidence="11 12">
    <name type="scientific">Platanthera guangdongensis</name>
    <dbReference type="NCBI Taxonomy" id="2320717"/>
    <lineage>
        <taxon>Eukaryota</taxon>
        <taxon>Viridiplantae</taxon>
        <taxon>Streptophyta</taxon>
        <taxon>Embryophyta</taxon>
        <taxon>Tracheophyta</taxon>
        <taxon>Spermatophyta</taxon>
        <taxon>Magnoliopsida</taxon>
        <taxon>Liliopsida</taxon>
        <taxon>Asparagales</taxon>
        <taxon>Orchidaceae</taxon>
        <taxon>Orchidoideae</taxon>
        <taxon>Orchideae</taxon>
        <taxon>Orchidinae</taxon>
        <taxon>Platanthera</taxon>
    </lineage>
</organism>
<comment type="similarity">
    <text evidence="7">Belongs to the SOSEKI family.</text>
</comment>
<feature type="compositionally biased region" description="Basic and acidic residues" evidence="9">
    <location>
        <begin position="263"/>
        <end position="275"/>
    </location>
</feature>
<dbReference type="InterPro" id="IPR021182">
    <property type="entry name" value="SOK_magnoliopsida"/>
</dbReference>
<reference evidence="11 12" key="1">
    <citation type="journal article" date="2022" name="Nat. Plants">
        <title>Genomes of leafy and leafless Platanthera orchids illuminate the evolution of mycoheterotrophy.</title>
        <authorList>
            <person name="Li M.H."/>
            <person name="Liu K.W."/>
            <person name="Li Z."/>
            <person name="Lu H.C."/>
            <person name="Ye Q.L."/>
            <person name="Zhang D."/>
            <person name="Wang J.Y."/>
            <person name="Li Y.F."/>
            <person name="Zhong Z.M."/>
            <person name="Liu X."/>
            <person name="Yu X."/>
            <person name="Liu D.K."/>
            <person name="Tu X.D."/>
            <person name="Liu B."/>
            <person name="Hao Y."/>
            <person name="Liao X.Y."/>
            <person name="Jiang Y.T."/>
            <person name="Sun W.H."/>
            <person name="Chen J."/>
            <person name="Chen Y.Q."/>
            <person name="Ai Y."/>
            <person name="Zhai J.W."/>
            <person name="Wu S.S."/>
            <person name="Zhou Z."/>
            <person name="Hsiao Y.Y."/>
            <person name="Wu W.L."/>
            <person name="Chen Y.Y."/>
            <person name="Lin Y.F."/>
            <person name="Hsu J.L."/>
            <person name="Li C.Y."/>
            <person name="Wang Z.W."/>
            <person name="Zhao X."/>
            <person name="Zhong W.Y."/>
            <person name="Ma X.K."/>
            <person name="Ma L."/>
            <person name="Huang J."/>
            <person name="Chen G.Z."/>
            <person name="Huang M.Z."/>
            <person name="Huang L."/>
            <person name="Peng D.H."/>
            <person name="Luo Y.B."/>
            <person name="Zou S.Q."/>
            <person name="Chen S.P."/>
            <person name="Lan S."/>
            <person name="Tsai W.C."/>
            <person name="Van de Peer Y."/>
            <person name="Liu Z.J."/>
        </authorList>
    </citation>
    <scope>NUCLEOTIDE SEQUENCE [LARGE SCALE GENOMIC DNA]</scope>
    <source>
        <strain evidence="11">Lor288</strain>
    </source>
</reference>
<evidence type="ECO:0000256" key="6">
    <source>
        <dbReference type="ARBA" id="ARBA00023306"/>
    </source>
</evidence>
<keyword evidence="3" id="KW-1003">Cell membrane</keyword>
<sequence length="412" mass="44535">MAVEARGRPESWPERMNVSTEPAKPKKVAVVYYLSRNGQLEHPHFMEVTLSSTDGLYLKDVINRLDFLRGKGMATVYSWSSKRNYRNGFVWHDLSENDLIYPAHGQEYVLKGSELHLIRSSSSPASEESAGSEMPEFLPERRKKTSWSSLDLGDYKAYKMNGASVKAMNEATQTDDEGGRLLENRRQLPATEIDCDEISPPPSSSTSETVGASGGVGGEGSEQVAGGCALGGIRASATAALMNFISCGTFSVKSRGGGFLQPPRERAADSDAKEMDGGMGIGNFSAVRIREKEYFSGSLVDARKKKSLKADDGPPAVAGLKRSSSYNSESSPPSTTDDGDDAADNNRLDHGAIQASGAKRTAGKLGANAVLNINHEVLVCGAVLYTCNSWVQTLEDQLNKRIFFDNKKISNI</sequence>
<dbReference type="PANTHER" id="PTHR31083">
    <property type="entry name" value="UPSTREAM OF FLC PROTEIN (DUF966)"/>
    <property type="match status" value="1"/>
</dbReference>
<keyword evidence="12" id="KW-1185">Reference proteome</keyword>
<proteinExistence type="inferred from homology"/>
<accession>A0ABR2M747</accession>
<feature type="region of interest" description="Disordered" evidence="9">
    <location>
        <begin position="194"/>
        <end position="220"/>
    </location>
</feature>
<evidence type="ECO:0000256" key="9">
    <source>
        <dbReference type="SAM" id="MobiDB-lite"/>
    </source>
</evidence>
<dbReference type="PIRSF" id="PIRSF031043">
    <property type="entry name" value="UCP031043"/>
    <property type="match status" value="1"/>
</dbReference>
<comment type="subunit">
    <text evidence="8">Homodimer. Forms long polymer filaments with other SOKs proteins polymers (e.g. SOK1, SOK2, SOK3 and SOK4) crucial for polar localization and biological activity. Binds to ANGUSTIFOLIA (AN).</text>
</comment>
<name>A0ABR2M747_9ASPA</name>
<feature type="region of interest" description="Disordered" evidence="9">
    <location>
        <begin position="121"/>
        <end position="143"/>
    </location>
</feature>
<evidence type="ECO:0000313" key="12">
    <source>
        <dbReference type="Proteomes" id="UP001412067"/>
    </source>
</evidence>
<feature type="region of interest" description="Disordered" evidence="9">
    <location>
        <begin position="255"/>
        <end position="275"/>
    </location>
</feature>
<dbReference type="Proteomes" id="UP001412067">
    <property type="component" value="Unassembled WGS sequence"/>
</dbReference>
<keyword evidence="5" id="KW-0472">Membrane</keyword>
<feature type="compositionally biased region" description="Low complexity" evidence="9">
    <location>
        <begin position="121"/>
        <end position="136"/>
    </location>
</feature>
<evidence type="ECO:0000313" key="11">
    <source>
        <dbReference type="EMBL" id="KAK8959851.1"/>
    </source>
</evidence>
<dbReference type="InterPro" id="IPR010369">
    <property type="entry name" value="SOK"/>
</dbReference>
<comment type="subcellular location">
    <subcellularLocation>
        <location evidence="1">Cell membrane</location>
        <topology evidence="1">Peripheral membrane protein</topology>
        <orientation evidence="1">Cytoplasmic side</orientation>
    </subcellularLocation>
</comment>
<evidence type="ECO:0000256" key="8">
    <source>
        <dbReference type="ARBA" id="ARBA00046534"/>
    </source>
</evidence>
<evidence type="ECO:0000256" key="4">
    <source>
        <dbReference type="ARBA" id="ARBA00022618"/>
    </source>
</evidence>
<feature type="region of interest" description="Disordered" evidence="9">
    <location>
        <begin position="305"/>
        <end position="347"/>
    </location>
</feature>
<keyword evidence="6" id="KW-0131">Cell cycle</keyword>
<keyword evidence="2" id="KW-0217">Developmental protein</keyword>